<feature type="compositionally biased region" description="Basic and acidic residues" evidence="4">
    <location>
        <begin position="331"/>
        <end position="343"/>
    </location>
</feature>
<evidence type="ECO:0000256" key="2">
    <source>
        <dbReference type="ARBA" id="ARBA00022759"/>
    </source>
</evidence>
<dbReference type="AlphaFoldDB" id="A0A1I0ETK5"/>
<dbReference type="InterPro" id="IPR002071">
    <property type="entry name" value="Thermonucl_AS"/>
</dbReference>
<feature type="transmembrane region" description="Helical" evidence="5">
    <location>
        <begin position="6"/>
        <end position="24"/>
    </location>
</feature>
<dbReference type="CDD" id="cd00175">
    <property type="entry name" value="SNc"/>
    <property type="match status" value="1"/>
</dbReference>
<dbReference type="SUPFAM" id="SSF50199">
    <property type="entry name" value="Staphylococcal nuclease"/>
    <property type="match status" value="1"/>
</dbReference>
<name>A0A1I0ETK5_9BACI</name>
<feature type="transmembrane region" description="Helical" evidence="5">
    <location>
        <begin position="36"/>
        <end position="54"/>
    </location>
</feature>
<dbReference type="GO" id="GO:0003676">
    <property type="term" value="F:nucleic acid binding"/>
    <property type="evidence" value="ECO:0007669"/>
    <property type="project" value="InterPro"/>
</dbReference>
<keyword evidence="8" id="KW-1185">Reference proteome</keyword>
<keyword evidence="1" id="KW-0540">Nuclease</keyword>
<dbReference type="PROSITE" id="PS01123">
    <property type="entry name" value="TNASE_1"/>
    <property type="match status" value="1"/>
</dbReference>
<keyword evidence="5" id="KW-0812">Transmembrane</keyword>
<organism evidence="7 8">
    <name type="scientific">Salinibacillus kushneri</name>
    <dbReference type="NCBI Taxonomy" id="237682"/>
    <lineage>
        <taxon>Bacteria</taxon>
        <taxon>Bacillati</taxon>
        <taxon>Bacillota</taxon>
        <taxon>Bacilli</taxon>
        <taxon>Bacillales</taxon>
        <taxon>Bacillaceae</taxon>
        <taxon>Salinibacillus</taxon>
    </lineage>
</organism>
<dbReference type="InterPro" id="IPR016071">
    <property type="entry name" value="Staphylococal_nuclease_OB-fold"/>
</dbReference>
<dbReference type="GO" id="GO:0004519">
    <property type="term" value="F:endonuclease activity"/>
    <property type="evidence" value="ECO:0007669"/>
    <property type="project" value="UniProtKB-KW"/>
</dbReference>
<protein>
    <submittedName>
        <fullName evidence="7">Micrococcal nuclease</fullName>
    </submittedName>
</protein>
<keyword evidence="3" id="KW-0378">Hydrolase</keyword>
<evidence type="ECO:0000256" key="4">
    <source>
        <dbReference type="SAM" id="MobiDB-lite"/>
    </source>
</evidence>
<evidence type="ECO:0000313" key="8">
    <source>
        <dbReference type="Proteomes" id="UP000199095"/>
    </source>
</evidence>
<evidence type="ECO:0000259" key="6">
    <source>
        <dbReference type="PROSITE" id="PS50830"/>
    </source>
</evidence>
<keyword evidence="5" id="KW-1133">Transmembrane helix</keyword>
<feature type="compositionally biased region" description="Basic and acidic residues" evidence="4">
    <location>
        <begin position="357"/>
        <end position="367"/>
    </location>
</feature>
<dbReference type="InterPro" id="IPR035437">
    <property type="entry name" value="SNase_OB-fold_sf"/>
</dbReference>
<dbReference type="RefSeq" id="WP_245732781.1">
    <property type="nucleotide sequence ID" value="NZ_FOHJ01000005.1"/>
</dbReference>
<evidence type="ECO:0000256" key="3">
    <source>
        <dbReference type="ARBA" id="ARBA00022801"/>
    </source>
</evidence>
<dbReference type="SMART" id="SM00318">
    <property type="entry name" value="SNc"/>
    <property type="match status" value="1"/>
</dbReference>
<dbReference type="EMBL" id="FOHJ01000005">
    <property type="protein sequence ID" value="SET47932.1"/>
    <property type="molecule type" value="Genomic_DNA"/>
</dbReference>
<dbReference type="PANTHER" id="PTHR12302:SF3">
    <property type="entry name" value="SERINE_THREONINE-PROTEIN KINASE 31"/>
    <property type="match status" value="1"/>
</dbReference>
<evidence type="ECO:0000256" key="5">
    <source>
        <dbReference type="SAM" id="Phobius"/>
    </source>
</evidence>
<feature type="domain" description="TNase-like" evidence="6">
    <location>
        <begin position="155"/>
        <end position="287"/>
    </location>
</feature>
<sequence length="375" mass="41297">MGPAVFGISLLVFLVAIIMLIIFLFKRKSLKSVKHLFLTGVALFIFSLFLPGPSEESTSPDKDSEKENIEQKEETDEVERTSDKEQDEKNRTEDSNEETSGKQSSKEQTDDESTAEEQTSSDDNKDKSQADEQGSNSDSKQEKTDTQKSNPSTSGLEAARVSRVVDGDTIEIQYKGKTEDVRLLLVDTPETVHPSKPVQPFGPEASAFAKENLSGRQVKVEFDGPKRDHYDRLLAYIWVDGKMFNQVLLEEGLTRLAYVYDPPYTHYDAYVKAQTQAVNAKKGIWSIDGYVTEDGFNDSASSENSGQSSGHSESGGSGNTGSGEVIYDPNGPDRDCGDFDTHKQAQSFFEAAGGPDNDPHRLDRDGNDLACESLS</sequence>
<keyword evidence="5" id="KW-0472">Membrane</keyword>
<dbReference type="Pfam" id="PF00565">
    <property type="entry name" value="SNase"/>
    <property type="match status" value="1"/>
</dbReference>
<dbReference type="STRING" id="237682.SAMN05421676_10550"/>
<dbReference type="Proteomes" id="UP000199095">
    <property type="component" value="Unassembled WGS sequence"/>
</dbReference>
<evidence type="ECO:0000313" key="7">
    <source>
        <dbReference type="EMBL" id="SET47932.1"/>
    </source>
</evidence>
<reference evidence="8" key="1">
    <citation type="submission" date="2016-10" db="EMBL/GenBank/DDBJ databases">
        <authorList>
            <person name="Varghese N."/>
            <person name="Submissions S."/>
        </authorList>
    </citation>
    <scope>NUCLEOTIDE SEQUENCE [LARGE SCALE GENOMIC DNA]</scope>
    <source>
        <strain evidence="8">CGMCC 1.3566</strain>
    </source>
</reference>
<accession>A0A1I0ETK5</accession>
<evidence type="ECO:0000256" key="1">
    <source>
        <dbReference type="ARBA" id="ARBA00022722"/>
    </source>
</evidence>
<feature type="region of interest" description="Disordered" evidence="4">
    <location>
        <begin position="296"/>
        <end position="375"/>
    </location>
</feature>
<dbReference type="GO" id="GO:0016787">
    <property type="term" value="F:hydrolase activity"/>
    <property type="evidence" value="ECO:0007669"/>
    <property type="project" value="UniProtKB-KW"/>
</dbReference>
<dbReference type="PANTHER" id="PTHR12302">
    <property type="entry name" value="EBNA2 BINDING PROTEIN P100"/>
    <property type="match status" value="1"/>
</dbReference>
<feature type="region of interest" description="Disordered" evidence="4">
    <location>
        <begin position="54"/>
        <end position="161"/>
    </location>
</feature>
<feature type="compositionally biased region" description="Basic and acidic residues" evidence="4">
    <location>
        <begin position="59"/>
        <end position="94"/>
    </location>
</feature>
<dbReference type="Gene3D" id="2.40.50.90">
    <property type="match status" value="1"/>
</dbReference>
<feature type="compositionally biased region" description="Low complexity" evidence="4">
    <location>
        <begin position="297"/>
        <end position="312"/>
    </location>
</feature>
<gene>
    <name evidence="7" type="ORF">SAMN05421676_10550</name>
</gene>
<proteinExistence type="predicted"/>
<keyword evidence="2" id="KW-0255">Endonuclease</keyword>
<dbReference type="PROSITE" id="PS50830">
    <property type="entry name" value="TNASE_3"/>
    <property type="match status" value="1"/>
</dbReference>